<sequence length="1207" mass="136419">MAIHEEHAERTTPMEFFNDVGTDPLKPSLFELVAQEQLRDLLQPALKYVLAVFAQRYPRYLLRIVNRHEEFYAAIMFFVEKHYLIKHNASFSENFYGLKRRRRPYIETERARAAVGGIPATEKLRNREIWRSLLFLVGLPYLRAKTQDLYEELGGGVSSVIMEEGLDVRQIRMLTDGSIKGRLRRAFKAIYPWLNGLFELWLLSSNIAYLFDRTPFYRPWLAWIGVDLRRLGVEDFRAANAAMMSKPSVLGKGVWLLLDSLRLLLPTAIFFIKFLEWWYSPSSPARSLSKSPLGPTVPPPKMLPPHPQGIPFDRTQYGVCPICVKSMNNATALPSGYVFCYRCAYDHVEKRGRTRWSQYYLDYKFLKKIISSLASNRPASEAASLALGVRPSDIFNQPQPSADSLGRPPIFSSSGQDDDRGPDFQAHKAAFFFKLERELEKINAFYLQKEAELQLRLETLLSKRRAAAMRGIPDPTDDSTQLNVEWSAVEEGFRLLERDLGKLQQYVEINATGFRKILKKFDKRSTSATKELYLARRVDIQPVFNRQLISELSDTVATCLLDLTDLSSGLQFEGSAATDIFTQQLMMERAPHMGPYRDLENSLRKAVMASDRIAIADCARFSDSLAQQNGGKPNVSRILWNVILEAPPELADLILASVSIPFDFQYVDDINGRTCLHEAAIAGALRLVNLCLDQNVQADKADVYGRTAMHYGAMYGFPEVCRRLLQVQIPPNALDRDNCSPLVYATLRGSVDQSGHVDVVMLLLQHGAKCLPNTNGEYPMHLAASEGHTEVCRLLLHLDGWDTPDKYHEWTPVFHAARHGHFNCIKLLVKAGCKVDIRDEMGHLAVHYAAWYGHHACVDALLHATPTIPPTNVFENLPRDSPSGAMEDTLMSEIDMIPSLSLPPPIMPHRVYGHNYLDKTYLIQVTIGHAHSPSEKFTGVTLHHRLISPTLKDKYLLASSPLKLVMTTDSDTGTAPYTISLPQREQSDVFAFQIPSLDKLSLKFSVYPNFGTKTIGRAVALPSLFVDIQHTHQFVLPILDHRLQVIGEVPFEVNVITPFENVTLESIPTEVGMSLELAYASRRISQRFGPGNRLNLNNFVDAVLRTIHQASALNGKHARRNITFGSFSPDICSALNWKQPNCWQAWAPQSISQERIICWGYGWTPICWSWQHGLSVVCKTYSAEDELGYWSAGKVFGANFGYYVKLM</sequence>
<name>A0A067NZI2_PLEO1</name>
<dbReference type="GO" id="GO:0006513">
    <property type="term" value="P:protein monoubiquitination"/>
    <property type="evidence" value="ECO:0007669"/>
    <property type="project" value="TreeGrafter"/>
</dbReference>
<dbReference type="Pfam" id="PF04757">
    <property type="entry name" value="Pex2_Pex12"/>
    <property type="match status" value="1"/>
</dbReference>
<evidence type="ECO:0000256" key="1">
    <source>
        <dbReference type="ARBA" id="ARBA00004585"/>
    </source>
</evidence>
<proteinExistence type="inferred from homology"/>
<evidence type="ECO:0000313" key="20">
    <source>
        <dbReference type="Proteomes" id="UP000027073"/>
    </source>
</evidence>
<evidence type="ECO:0000256" key="8">
    <source>
        <dbReference type="ARBA" id="ARBA00022771"/>
    </source>
</evidence>
<evidence type="ECO:0000256" key="15">
    <source>
        <dbReference type="ARBA" id="ARBA00034505"/>
    </source>
</evidence>
<keyword evidence="16" id="KW-0040">ANK repeat</keyword>
<reference evidence="20" key="1">
    <citation type="journal article" date="2014" name="Proc. Natl. Acad. Sci. U.S.A.">
        <title>Extensive sampling of basidiomycete genomes demonstrates inadequacy of the white-rot/brown-rot paradigm for wood decay fungi.</title>
        <authorList>
            <person name="Riley R."/>
            <person name="Salamov A.A."/>
            <person name="Brown D.W."/>
            <person name="Nagy L.G."/>
            <person name="Floudas D."/>
            <person name="Held B.W."/>
            <person name="Levasseur A."/>
            <person name="Lombard V."/>
            <person name="Morin E."/>
            <person name="Otillar R."/>
            <person name="Lindquist E.A."/>
            <person name="Sun H."/>
            <person name="LaButti K.M."/>
            <person name="Schmutz J."/>
            <person name="Jabbour D."/>
            <person name="Luo H."/>
            <person name="Baker S.E."/>
            <person name="Pisabarro A.G."/>
            <person name="Walton J.D."/>
            <person name="Blanchette R.A."/>
            <person name="Henrissat B."/>
            <person name="Martin F."/>
            <person name="Cullen D."/>
            <person name="Hibbett D.S."/>
            <person name="Grigoriev I.V."/>
        </authorList>
    </citation>
    <scope>NUCLEOTIDE SEQUENCE [LARGE SCALE GENOMIC DNA]</scope>
    <source>
        <strain evidence="20">PC15</strain>
    </source>
</reference>
<comment type="subcellular location">
    <subcellularLocation>
        <location evidence="1">Peroxisome membrane</location>
        <topology evidence="1">Multi-pass membrane protein</topology>
    </subcellularLocation>
</comment>
<gene>
    <name evidence="19" type="ORF">PLEOSDRAFT_1082916</name>
</gene>
<dbReference type="InterPro" id="IPR036770">
    <property type="entry name" value="Ankyrin_rpt-contain_sf"/>
</dbReference>
<feature type="repeat" description="ANK" evidence="16">
    <location>
        <begin position="671"/>
        <end position="703"/>
    </location>
</feature>
<dbReference type="AlphaFoldDB" id="A0A067NZI2"/>
<keyword evidence="5" id="KW-0813">Transport</keyword>
<evidence type="ECO:0000256" key="17">
    <source>
        <dbReference type="SAM" id="MobiDB-lite"/>
    </source>
</evidence>
<evidence type="ECO:0000256" key="13">
    <source>
        <dbReference type="ARBA" id="ARBA00023140"/>
    </source>
</evidence>
<keyword evidence="9" id="KW-0862">Zinc</keyword>
<evidence type="ECO:0000256" key="11">
    <source>
        <dbReference type="ARBA" id="ARBA00022989"/>
    </source>
</evidence>
<organism evidence="19 20">
    <name type="scientific">Pleurotus ostreatus (strain PC15)</name>
    <name type="common">Oyster mushroom</name>
    <dbReference type="NCBI Taxonomy" id="1137138"/>
    <lineage>
        <taxon>Eukaryota</taxon>
        <taxon>Fungi</taxon>
        <taxon>Dikarya</taxon>
        <taxon>Basidiomycota</taxon>
        <taxon>Agaricomycotina</taxon>
        <taxon>Agaricomycetes</taxon>
        <taxon>Agaricomycetidae</taxon>
        <taxon>Agaricales</taxon>
        <taxon>Pleurotineae</taxon>
        <taxon>Pleurotaceae</taxon>
        <taxon>Pleurotus</taxon>
    </lineage>
</organism>
<dbReference type="InterPro" id="IPR004331">
    <property type="entry name" value="SPX_dom"/>
</dbReference>
<dbReference type="SUPFAM" id="SSF48403">
    <property type="entry name" value="Ankyrin repeat"/>
    <property type="match status" value="1"/>
</dbReference>
<evidence type="ECO:0000256" key="5">
    <source>
        <dbReference type="ARBA" id="ARBA00022448"/>
    </source>
</evidence>
<accession>A0A067NZI2</accession>
<dbReference type="HOGENOM" id="CLU_002842_0_0_1"/>
<dbReference type="InterPro" id="IPR017375">
    <property type="entry name" value="PEX12"/>
</dbReference>
<dbReference type="GO" id="GO:0008270">
    <property type="term" value="F:zinc ion binding"/>
    <property type="evidence" value="ECO:0007669"/>
    <property type="project" value="UniProtKB-KW"/>
</dbReference>
<dbReference type="InterPro" id="IPR057506">
    <property type="entry name" value="C2_GPCPD1"/>
</dbReference>
<evidence type="ECO:0000313" key="19">
    <source>
        <dbReference type="EMBL" id="KDQ29036.1"/>
    </source>
</evidence>
<dbReference type="Pfam" id="PF25329">
    <property type="entry name" value="C2_GDE1"/>
    <property type="match status" value="1"/>
</dbReference>
<dbReference type="SMART" id="SM00248">
    <property type="entry name" value="ANK"/>
    <property type="match status" value="6"/>
</dbReference>
<dbReference type="InParanoid" id="A0A067NZI2"/>
<evidence type="ECO:0000256" key="3">
    <source>
        <dbReference type="ARBA" id="ARBA00008704"/>
    </source>
</evidence>
<dbReference type="CDD" id="cd14483">
    <property type="entry name" value="SPX_PHO81_NUC-2_like"/>
    <property type="match status" value="1"/>
</dbReference>
<feature type="region of interest" description="Disordered" evidence="17">
    <location>
        <begin position="397"/>
        <end position="421"/>
    </location>
</feature>
<dbReference type="GO" id="GO:1990429">
    <property type="term" value="C:peroxisomal importomer complex"/>
    <property type="evidence" value="ECO:0007669"/>
    <property type="project" value="TreeGrafter"/>
</dbReference>
<dbReference type="GO" id="GO:0016562">
    <property type="term" value="P:protein import into peroxisome matrix, receptor recycling"/>
    <property type="evidence" value="ECO:0007669"/>
    <property type="project" value="UniProtKB-ARBA"/>
</dbReference>
<protein>
    <recommendedName>
        <fullName evidence="4">Peroxisome assembly protein 12</fullName>
    </recommendedName>
    <alternativeName>
        <fullName evidence="14">Peroxin-12</fullName>
    </alternativeName>
</protein>
<dbReference type="EMBL" id="KL198007">
    <property type="protein sequence ID" value="KDQ29036.1"/>
    <property type="molecule type" value="Genomic_DNA"/>
</dbReference>
<dbReference type="Pfam" id="PF03105">
    <property type="entry name" value="SPX"/>
    <property type="match status" value="1"/>
</dbReference>
<dbReference type="GO" id="GO:0004842">
    <property type="term" value="F:ubiquitin-protein transferase activity"/>
    <property type="evidence" value="ECO:0007669"/>
    <property type="project" value="TreeGrafter"/>
</dbReference>
<dbReference type="PROSITE" id="PS50088">
    <property type="entry name" value="ANK_REPEAT"/>
    <property type="match status" value="3"/>
</dbReference>
<dbReference type="Pfam" id="PF12796">
    <property type="entry name" value="Ank_2"/>
    <property type="match status" value="2"/>
</dbReference>
<keyword evidence="8" id="KW-0863">Zinc-finger</keyword>
<evidence type="ECO:0000256" key="12">
    <source>
        <dbReference type="ARBA" id="ARBA00023136"/>
    </source>
</evidence>
<dbReference type="PANTHER" id="PTHR12888:SF0">
    <property type="entry name" value="PEROXISOME ASSEMBLY PROTEIN 12"/>
    <property type="match status" value="1"/>
</dbReference>
<keyword evidence="13" id="KW-0576">Peroxisome</keyword>
<evidence type="ECO:0000256" key="6">
    <source>
        <dbReference type="ARBA" id="ARBA00022692"/>
    </source>
</evidence>
<dbReference type="PROSITE" id="PS50297">
    <property type="entry name" value="ANK_REP_REGION"/>
    <property type="match status" value="2"/>
</dbReference>
<dbReference type="InterPro" id="IPR002110">
    <property type="entry name" value="Ankyrin_rpt"/>
</dbReference>
<evidence type="ECO:0000256" key="2">
    <source>
        <dbReference type="ARBA" id="ARBA00004906"/>
    </source>
</evidence>
<evidence type="ECO:0000256" key="7">
    <source>
        <dbReference type="ARBA" id="ARBA00022723"/>
    </source>
</evidence>
<keyword evidence="7" id="KW-0479">Metal-binding</keyword>
<dbReference type="PROSITE" id="PS51382">
    <property type="entry name" value="SPX"/>
    <property type="match status" value="1"/>
</dbReference>
<evidence type="ECO:0000256" key="4">
    <source>
        <dbReference type="ARBA" id="ARBA00018980"/>
    </source>
</evidence>
<dbReference type="InterPro" id="IPR006845">
    <property type="entry name" value="Pex_N"/>
</dbReference>
<evidence type="ECO:0000256" key="14">
    <source>
        <dbReference type="ARBA" id="ARBA00029692"/>
    </source>
</evidence>
<keyword evidence="6" id="KW-0812">Transmembrane</keyword>
<keyword evidence="10" id="KW-0653">Protein transport</keyword>
<dbReference type="Pfam" id="PF13637">
    <property type="entry name" value="Ank_4"/>
    <property type="match status" value="1"/>
</dbReference>
<dbReference type="SUPFAM" id="SSF57850">
    <property type="entry name" value="RING/U-box"/>
    <property type="match status" value="1"/>
</dbReference>
<dbReference type="GO" id="GO:0005778">
    <property type="term" value="C:peroxisomal membrane"/>
    <property type="evidence" value="ECO:0007669"/>
    <property type="project" value="UniProtKB-SubCell"/>
</dbReference>
<comment type="subunit">
    <text evidence="15">Component of the PEX2-PEX10-PEX12 retrotranslocation channel, composed of PEX2, PEX10 and PEX12.</text>
</comment>
<evidence type="ECO:0000256" key="10">
    <source>
        <dbReference type="ARBA" id="ARBA00022927"/>
    </source>
</evidence>
<dbReference type="Gene3D" id="1.25.40.20">
    <property type="entry name" value="Ankyrin repeat-containing domain"/>
    <property type="match status" value="1"/>
</dbReference>
<evidence type="ECO:0000256" key="16">
    <source>
        <dbReference type="PROSITE-ProRule" id="PRU00023"/>
    </source>
</evidence>
<feature type="domain" description="SPX" evidence="18">
    <location>
        <begin position="343"/>
        <end position="535"/>
    </location>
</feature>
<comment type="pathway">
    <text evidence="2">Protein modification; protein ubiquitination.</text>
</comment>
<feature type="repeat" description="ANK" evidence="16">
    <location>
        <begin position="808"/>
        <end position="840"/>
    </location>
</feature>
<dbReference type="STRING" id="1137138.A0A067NZI2"/>
<keyword evidence="12" id="KW-0472">Membrane</keyword>
<evidence type="ECO:0000256" key="9">
    <source>
        <dbReference type="ARBA" id="ARBA00022833"/>
    </source>
</evidence>
<dbReference type="Proteomes" id="UP000027073">
    <property type="component" value="Unassembled WGS sequence"/>
</dbReference>
<keyword evidence="11" id="KW-1133">Transmembrane helix</keyword>
<feature type="repeat" description="ANK" evidence="16">
    <location>
        <begin position="775"/>
        <end position="796"/>
    </location>
</feature>
<dbReference type="OrthoDB" id="1577640at2759"/>
<dbReference type="PANTHER" id="PTHR12888">
    <property type="entry name" value="PEROXISOME ASSEMBLY PROTEIN 12 PEROXIN-12"/>
    <property type="match status" value="1"/>
</dbReference>
<dbReference type="VEuPathDB" id="FungiDB:PLEOSDRAFT_1082916"/>
<evidence type="ECO:0000259" key="18">
    <source>
        <dbReference type="PROSITE" id="PS51382"/>
    </source>
</evidence>
<comment type="similarity">
    <text evidence="3">Belongs to the pex2/pex10/pex12 family.</text>
</comment>